<keyword evidence="2" id="KW-0378">Hydrolase</keyword>
<accession>A0ABQ4FU19</accession>
<dbReference type="Proteomes" id="UP000603904">
    <property type="component" value="Unassembled WGS sequence"/>
</dbReference>
<dbReference type="PIRSF" id="PIRSF037238">
    <property type="entry name" value="Carboxypeptidase_G2"/>
    <property type="match status" value="1"/>
</dbReference>
<dbReference type="RefSeq" id="WP_204055840.1">
    <property type="nucleotide sequence ID" value="NZ_BAAAGP010000003.1"/>
</dbReference>
<gene>
    <name evidence="4" type="ORF">Mco01_11930</name>
</gene>
<dbReference type="PANTHER" id="PTHR43808">
    <property type="entry name" value="ACETYLORNITHINE DEACETYLASE"/>
    <property type="match status" value="1"/>
</dbReference>
<evidence type="ECO:0000256" key="2">
    <source>
        <dbReference type="ARBA" id="ARBA00022801"/>
    </source>
</evidence>
<evidence type="ECO:0000256" key="1">
    <source>
        <dbReference type="ARBA" id="ARBA00022723"/>
    </source>
</evidence>
<dbReference type="Gene3D" id="3.40.630.10">
    <property type="entry name" value="Zn peptidases"/>
    <property type="match status" value="1"/>
</dbReference>
<dbReference type="InterPro" id="IPR050072">
    <property type="entry name" value="Peptidase_M20A"/>
</dbReference>
<organism evidence="4 5">
    <name type="scientific">Microbispora corallina</name>
    <dbReference type="NCBI Taxonomy" id="83302"/>
    <lineage>
        <taxon>Bacteria</taxon>
        <taxon>Bacillati</taxon>
        <taxon>Actinomycetota</taxon>
        <taxon>Actinomycetes</taxon>
        <taxon>Streptosporangiales</taxon>
        <taxon>Streptosporangiaceae</taxon>
        <taxon>Microbispora</taxon>
    </lineage>
</organism>
<keyword evidence="4" id="KW-0121">Carboxypeptidase</keyword>
<comment type="caution">
    <text evidence="4">The sequence shown here is derived from an EMBL/GenBank/DDBJ whole genome shotgun (WGS) entry which is preliminary data.</text>
</comment>
<keyword evidence="4" id="KW-0645">Protease</keyword>
<sequence>MNLDAMLDDLEELVLCESYSSDHEAVARSAQVVGDQGRRLLGARPETIVLGGVTHLRWSFGAPRVLLLGHHDTVWPVGSLRDHPWSVVDGVARGPGVFDMKAGLVQLFHAVASLPDPDGLTVLVVGDEELGSPTSRPLIEGSASGCAAAFVLEASADGGALKTARKGVSRYELTIHGRAAHAGLEPERGANAGVELAHQVLAIADIANRIDSSSRAGLTSVTPTMLSAGTSTNTVPAVGRVAIDVRVPDAAAQARVDELMHALTPRTPGTRLELKGGPNRPPLDPTASADLFEIAARIADDLGLGPLRGVAVGGGSDGNFTAGVGCPTLDGLGAVGGGAHASGEHVVVAQMPVRAHLVAALASHVLSAGGGRP</sequence>
<dbReference type="InterPro" id="IPR002933">
    <property type="entry name" value="Peptidase_M20"/>
</dbReference>
<evidence type="ECO:0000313" key="5">
    <source>
        <dbReference type="Proteomes" id="UP000603904"/>
    </source>
</evidence>
<evidence type="ECO:0000259" key="3">
    <source>
        <dbReference type="Pfam" id="PF07687"/>
    </source>
</evidence>
<dbReference type="SUPFAM" id="SSF55031">
    <property type="entry name" value="Bacterial exopeptidase dimerisation domain"/>
    <property type="match status" value="1"/>
</dbReference>
<evidence type="ECO:0000313" key="4">
    <source>
        <dbReference type="EMBL" id="GIH38193.1"/>
    </source>
</evidence>
<feature type="domain" description="Peptidase M20 dimerisation" evidence="3">
    <location>
        <begin position="163"/>
        <end position="262"/>
    </location>
</feature>
<dbReference type="InterPro" id="IPR017150">
    <property type="entry name" value="Pept_M20_glutamate_carboxypep"/>
</dbReference>
<dbReference type="Pfam" id="PF07687">
    <property type="entry name" value="M20_dimer"/>
    <property type="match status" value="1"/>
</dbReference>
<protein>
    <submittedName>
        <fullName evidence="4">Glutamate carboxypeptidase</fullName>
    </submittedName>
</protein>
<dbReference type="SUPFAM" id="SSF53187">
    <property type="entry name" value="Zn-dependent exopeptidases"/>
    <property type="match status" value="1"/>
</dbReference>
<keyword evidence="5" id="KW-1185">Reference proteome</keyword>
<name>A0ABQ4FU19_9ACTN</name>
<dbReference type="InterPro" id="IPR011650">
    <property type="entry name" value="Peptidase_M20_dimer"/>
</dbReference>
<dbReference type="EMBL" id="BOOC01000003">
    <property type="protein sequence ID" value="GIH38193.1"/>
    <property type="molecule type" value="Genomic_DNA"/>
</dbReference>
<dbReference type="GO" id="GO:0004180">
    <property type="term" value="F:carboxypeptidase activity"/>
    <property type="evidence" value="ECO:0007669"/>
    <property type="project" value="UniProtKB-KW"/>
</dbReference>
<dbReference type="InterPro" id="IPR036264">
    <property type="entry name" value="Bact_exopeptidase_dim_dom"/>
</dbReference>
<dbReference type="Gene3D" id="3.30.70.360">
    <property type="match status" value="1"/>
</dbReference>
<proteinExistence type="predicted"/>
<dbReference type="CDD" id="cd03885">
    <property type="entry name" value="M20_CPDG2"/>
    <property type="match status" value="1"/>
</dbReference>
<keyword evidence="1" id="KW-0479">Metal-binding</keyword>
<dbReference type="Pfam" id="PF01546">
    <property type="entry name" value="Peptidase_M20"/>
    <property type="match status" value="1"/>
</dbReference>
<dbReference type="PANTHER" id="PTHR43808:SF9">
    <property type="entry name" value="BLL0789 PROTEIN"/>
    <property type="match status" value="1"/>
</dbReference>
<reference evidence="4 5" key="1">
    <citation type="submission" date="2021-01" db="EMBL/GenBank/DDBJ databases">
        <title>Whole genome shotgun sequence of Microbispora corallina NBRC 16416.</title>
        <authorList>
            <person name="Komaki H."/>
            <person name="Tamura T."/>
        </authorList>
    </citation>
    <scope>NUCLEOTIDE SEQUENCE [LARGE SCALE GENOMIC DNA]</scope>
    <source>
        <strain evidence="4 5">NBRC 16416</strain>
    </source>
</reference>